<comment type="caution">
    <text evidence="2">The sequence shown here is derived from an EMBL/GenBank/DDBJ whole genome shotgun (WGS) entry which is preliminary data.</text>
</comment>
<sequence length="147" mass="16602">MSSIKFFILLALTMGASRGENGLLQALRTGTLKDFKLEGLEGISTVTEDGGITLPPFRFYFPFDIGFVYTYVDFTSQNTTAYGLREAETNLSLNFSGDKFTFEGLLNASRLFFVGDYLSNSYEGTPFIPDIYSRYVTRWVGEDEYFT</sequence>
<evidence type="ECO:0000313" key="3">
    <source>
        <dbReference type="Proteomes" id="UP000198287"/>
    </source>
</evidence>
<keyword evidence="3" id="KW-1185">Reference proteome</keyword>
<dbReference type="AlphaFoldDB" id="A0A226DN02"/>
<feature type="signal peptide" evidence="1">
    <location>
        <begin position="1"/>
        <end position="19"/>
    </location>
</feature>
<feature type="chain" id="PRO_5012172082" evidence="1">
    <location>
        <begin position="20"/>
        <end position="147"/>
    </location>
</feature>
<gene>
    <name evidence="2" type="ORF">Fcan01_19294</name>
</gene>
<evidence type="ECO:0000256" key="1">
    <source>
        <dbReference type="SAM" id="SignalP"/>
    </source>
</evidence>
<keyword evidence="1" id="KW-0732">Signal</keyword>
<organism evidence="2 3">
    <name type="scientific">Folsomia candida</name>
    <name type="common">Springtail</name>
    <dbReference type="NCBI Taxonomy" id="158441"/>
    <lineage>
        <taxon>Eukaryota</taxon>
        <taxon>Metazoa</taxon>
        <taxon>Ecdysozoa</taxon>
        <taxon>Arthropoda</taxon>
        <taxon>Hexapoda</taxon>
        <taxon>Collembola</taxon>
        <taxon>Entomobryomorpha</taxon>
        <taxon>Isotomoidea</taxon>
        <taxon>Isotomidae</taxon>
        <taxon>Proisotominae</taxon>
        <taxon>Folsomia</taxon>
    </lineage>
</organism>
<name>A0A226DN02_FOLCA</name>
<dbReference type="EMBL" id="LNIX01000016">
    <property type="protein sequence ID" value="OXA46037.1"/>
    <property type="molecule type" value="Genomic_DNA"/>
</dbReference>
<reference evidence="2 3" key="1">
    <citation type="submission" date="2015-12" db="EMBL/GenBank/DDBJ databases">
        <title>The genome of Folsomia candida.</title>
        <authorList>
            <person name="Faddeeva A."/>
            <person name="Derks M.F."/>
            <person name="Anvar Y."/>
            <person name="Smit S."/>
            <person name="Van Straalen N."/>
            <person name="Roelofs D."/>
        </authorList>
    </citation>
    <scope>NUCLEOTIDE SEQUENCE [LARGE SCALE GENOMIC DNA]</scope>
    <source>
        <strain evidence="2 3">VU population</strain>
        <tissue evidence="2">Whole body</tissue>
    </source>
</reference>
<accession>A0A226DN02</accession>
<dbReference type="Proteomes" id="UP000198287">
    <property type="component" value="Unassembled WGS sequence"/>
</dbReference>
<evidence type="ECO:0000313" key="2">
    <source>
        <dbReference type="EMBL" id="OXA46037.1"/>
    </source>
</evidence>
<protein>
    <submittedName>
        <fullName evidence="2">Uncharacterized protein</fullName>
    </submittedName>
</protein>
<proteinExistence type="predicted"/>